<protein>
    <submittedName>
        <fullName evidence="2">Uncharacterized protein</fullName>
    </submittedName>
</protein>
<keyword evidence="3" id="KW-1185">Reference proteome</keyword>
<name>A0A2P7SCT5_9HYPH</name>
<evidence type="ECO:0000313" key="2">
    <source>
        <dbReference type="EMBL" id="PSJ60299.1"/>
    </source>
</evidence>
<feature type="compositionally biased region" description="Basic and acidic residues" evidence="1">
    <location>
        <begin position="45"/>
        <end position="59"/>
    </location>
</feature>
<dbReference type="EMBL" id="PXYL01000006">
    <property type="protein sequence ID" value="PSJ60299.1"/>
    <property type="molecule type" value="Genomic_DNA"/>
</dbReference>
<dbReference type="RefSeq" id="WP_106724634.1">
    <property type="nucleotide sequence ID" value="NZ_PXYL01000006.1"/>
</dbReference>
<organism evidence="2 3">
    <name type="scientific">Pseudaminobacter soli</name>
    <name type="common">ex Li et al. 2025</name>
    <dbReference type="NCBI Taxonomy" id="1295366"/>
    <lineage>
        <taxon>Bacteria</taxon>
        <taxon>Pseudomonadati</taxon>
        <taxon>Pseudomonadota</taxon>
        <taxon>Alphaproteobacteria</taxon>
        <taxon>Hyphomicrobiales</taxon>
        <taxon>Phyllobacteriaceae</taxon>
        <taxon>Pseudaminobacter</taxon>
    </lineage>
</organism>
<reference evidence="2 3" key="1">
    <citation type="submission" date="2018-03" db="EMBL/GenBank/DDBJ databases">
        <title>The draft genome of Mesorhizobium soli JCM 19897.</title>
        <authorList>
            <person name="Li L."/>
            <person name="Liu L."/>
            <person name="Liang L."/>
            <person name="Wang T."/>
            <person name="Zhang X."/>
        </authorList>
    </citation>
    <scope>NUCLEOTIDE SEQUENCE [LARGE SCALE GENOMIC DNA]</scope>
    <source>
        <strain evidence="2 3">JCM 19897</strain>
    </source>
</reference>
<proteinExistence type="predicted"/>
<gene>
    <name evidence="2" type="ORF">C7I85_14170</name>
</gene>
<comment type="caution">
    <text evidence="2">The sequence shown here is derived from an EMBL/GenBank/DDBJ whole genome shotgun (WGS) entry which is preliminary data.</text>
</comment>
<evidence type="ECO:0000256" key="1">
    <source>
        <dbReference type="SAM" id="MobiDB-lite"/>
    </source>
</evidence>
<sequence>MKTDQDSSDSERIIALEARVAALEKLVRELQQSILQSQAGTTAKPAERPLRSRGMMDRP</sequence>
<dbReference type="AlphaFoldDB" id="A0A2P7SCT5"/>
<dbReference type="Proteomes" id="UP000240653">
    <property type="component" value="Unassembled WGS sequence"/>
</dbReference>
<evidence type="ECO:0000313" key="3">
    <source>
        <dbReference type="Proteomes" id="UP000240653"/>
    </source>
</evidence>
<feature type="region of interest" description="Disordered" evidence="1">
    <location>
        <begin position="35"/>
        <end position="59"/>
    </location>
</feature>
<accession>A0A2P7SCT5</accession>